<dbReference type="RefSeq" id="WP_073093349.1">
    <property type="nucleotide sequence ID" value="NZ_FRCY01000003.1"/>
</dbReference>
<organism evidence="2 3">
    <name type="scientific">Cyclobacterium lianum</name>
    <dbReference type="NCBI Taxonomy" id="388280"/>
    <lineage>
        <taxon>Bacteria</taxon>
        <taxon>Pseudomonadati</taxon>
        <taxon>Bacteroidota</taxon>
        <taxon>Cytophagia</taxon>
        <taxon>Cytophagales</taxon>
        <taxon>Cyclobacteriaceae</taxon>
        <taxon>Cyclobacterium</taxon>
    </lineage>
</organism>
<dbReference type="InterPro" id="IPR018392">
    <property type="entry name" value="LysM"/>
</dbReference>
<accession>A0A1M7L0T5</accession>
<evidence type="ECO:0000313" key="2">
    <source>
        <dbReference type="EMBL" id="SHM71456.1"/>
    </source>
</evidence>
<gene>
    <name evidence="2" type="ORF">SAMN04488057_10356</name>
</gene>
<dbReference type="InterPro" id="IPR045361">
    <property type="entry name" value="CIS_tube_prot_N"/>
</dbReference>
<keyword evidence="3" id="KW-1185">Reference proteome</keyword>
<name>A0A1M7L0T5_9BACT</name>
<sequence>MSEGKLEKLKLVAYSDPEFNEKVSDGEFTTLLNPEKYIYQYKIDQNEDQAPGTSAAATRFNKKLPEELDLEFLFDRTGVVPGKEATEDGVIDDIEHFKKVILDYNGDQHKPNYVMISWGSLLFKGCLTEMTLEFKLFRADGTPLRALAKAKFKGFVEDNLRAAKENNSSPDLTHFRVVKAGENLSLMSQRIYGDPKYYLEVARVNKLINFRSLKPGQVLYFPPLQKQANAQ</sequence>
<feature type="domain" description="LysM" evidence="1">
    <location>
        <begin position="174"/>
        <end position="221"/>
    </location>
</feature>
<reference evidence="2 3" key="1">
    <citation type="submission" date="2016-11" db="EMBL/GenBank/DDBJ databases">
        <authorList>
            <person name="Jaros S."/>
            <person name="Januszkiewicz K."/>
            <person name="Wedrychowicz H."/>
        </authorList>
    </citation>
    <scope>NUCLEOTIDE SEQUENCE [LARGE SCALE GENOMIC DNA]</scope>
    <source>
        <strain evidence="2 3">CGMCC 1.6102</strain>
    </source>
</reference>
<dbReference type="OrthoDB" id="9815939at2"/>
<dbReference type="Proteomes" id="UP000184513">
    <property type="component" value="Unassembled WGS sequence"/>
</dbReference>
<dbReference type="Pfam" id="PF19266">
    <property type="entry name" value="CIS_tube"/>
    <property type="match status" value="1"/>
</dbReference>
<dbReference type="AlphaFoldDB" id="A0A1M7L0T5"/>
<dbReference type="PROSITE" id="PS51782">
    <property type="entry name" value="LYSM"/>
    <property type="match status" value="1"/>
</dbReference>
<dbReference type="STRING" id="388280.SAMN04488057_10356"/>
<evidence type="ECO:0000313" key="3">
    <source>
        <dbReference type="Proteomes" id="UP000184513"/>
    </source>
</evidence>
<dbReference type="EMBL" id="FRCY01000003">
    <property type="protein sequence ID" value="SHM71456.1"/>
    <property type="molecule type" value="Genomic_DNA"/>
</dbReference>
<evidence type="ECO:0000259" key="1">
    <source>
        <dbReference type="PROSITE" id="PS51782"/>
    </source>
</evidence>
<protein>
    <recommendedName>
        <fullName evidence="1">LysM domain-containing protein</fullName>
    </recommendedName>
</protein>
<proteinExistence type="predicted"/>